<evidence type="ECO:0000313" key="3">
    <source>
        <dbReference type="Proteomes" id="UP000528432"/>
    </source>
</evidence>
<dbReference type="SUPFAM" id="SSF51269">
    <property type="entry name" value="AFP III-like domain"/>
    <property type="match status" value="1"/>
</dbReference>
<dbReference type="GO" id="GO:0016051">
    <property type="term" value="P:carbohydrate biosynthetic process"/>
    <property type="evidence" value="ECO:0007669"/>
    <property type="project" value="InterPro"/>
</dbReference>
<dbReference type="PANTHER" id="PTHR42966">
    <property type="entry name" value="N-ACETYLNEURAMINATE SYNTHASE"/>
    <property type="match status" value="1"/>
</dbReference>
<dbReference type="InterPro" id="IPR051690">
    <property type="entry name" value="PseI-like"/>
</dbReference>
<accession>A0A7Y3XYY8</accession>
<evidence type="ECO:0000313" key="2">
    <source>
        <dbReference type="EMBL" id="NOH16438.1"/>
    </source>
</evidence>
<dbReference type="InterPro" id="IPR006190">
    <property type="entry name" value="SAF_AFP_Neu5Ac"/>
</dbReference>
<comment type="caution">
    <text evidence="2">The sequence shown here is derived from an EMBL/GenBank/DDBJ whole genome shotgun (WGS) entry which is preliminary data.</text>
</comment>
<dbReference type="Proteomes" id="UP000528432">
    <property type="component" value="Unassembled WGS sequence"/>
</dbReference>
<dbReference type="InterPro" id="IPR013974">
    <property type="entry name" value="SAF"/>
</dbReference>
<organism evidence="2 3">
    <name type="scientific">Clostridium cochlearium</name>
    <dbReference type="NCBI Taxonomy" id="1494"/>
    <lineage>
        <taxon>Bacteria</taxon>
        <taxon>Bacillati</taxon>
        <taxon>Bacillota</taxon>
        <taxon>Clostridia</taxon>
        <taxon>Eubacteriales</taxon>
        <taxon>Clostridiaceae</taxon>
        <taxon>Clostridium</taxon>
    </lineage>
</organism>
<dbReference type="Gene3D" id="3.90.1210.10">
    <property type="entry name" value="Antifreeze-like/N-acetylneuraminic acid synthase C-terminal domain"/>
    <property type="match status" value="1"/>
</dbReference>
<dbReference type="GO" id="GO:0047444">
    <property type="term" value="F:N-acylneuraminate-9-phosphate synthase activity"/>
    <property type="evidence" value="ECO:0007669"/>
    <property type="project" value="TreeGrafter"/>
</dbReference>
<dbReference type="InterPro" id="IPR057736">
    <property type="entry name" value="SAF_PseI/NeuA/NeuB"/>
</dbReference>
<gene>
    <name evidence="2" type="ORF">HMJ28_08570</name>
</gene>
<dbReference type="RefSeq" id="WP_171303597.1">
    <property type="nucleotide sequence ID" value="NZ_JABFIF010000016.1"/>
</dbReference>
<reference evidence="2 3" key="1">
    <citation type="submission" date="2020-05" db="EMBL/GenBank/DDBJ databases">
        <title>Draft genome sequence of Clostridium cochlearium strain AGROS13 isolated from a sheep dairy farm in New Zealand.</title>
        <authorList>
            <person name="Gupta T.B."/>
            <person name="Jauregui R."/>
            <person name="Risson A.N."/>
            <person name="Brightwell G."/>
            <person name="Maclean P."/>
        </authorList>
    </citation>
    <scope>NUCLEOTIDE SEQUENCE [LARGE SCALE GENOMIC DNA]</scope>
    <source>
        <strain evidence="2 3">AGROS13</strain>
    </source>
</reference>
<dbReference type="EMBL" id="JABFIF010000016">
    <property type="protein sequence ID" value="NOH16438.1"/>
    <property type="molecule type" value="Genomic_DNA"/>
</dbReference>
<dbReference type="AlphaFoldDB" id="A0A7Y3XYY8"/>
<dbReference type="Gene3D" id="3.20.20.70">
    <property type="entry name" value="Aldolase class I"/>
    <property type="match status" value="1"/>
</dbReference>
<dbReference type="Pfam" id="PF08666">
    <property type="entry name" value="SAF"/>
    <property type="match status" value="1"/>
</dbReference>
<dbReference type="PANTHER" id="PTHR42966:SF1">
    <property type="entry name" value="SIALIC ACID SYNTHASE"/>
    <property type="match status" value="1"/>
</dbReference>
<dbReference type="PROSITE" id="PS50844">
    <property type="entry name" value="AFP_LIKE"/>
    <property type="match status" value="1"/>
</dbReference>
<dbReference type="InterPro" id="IPR036732">
    <property type="entry name" value="AFP_Neu5c_C_sf"/>
</dbReference>
<dbReference type="InterPro" id="IPR013132">
    <property type="entry name" value="PseI/NeuA/B-like_N"/>
</dbReference>
<proteinExistence type="predicted"/>
<protein>
    <submittedName>
        <fullName evidence="2">N-acetylneuraminate synthase</fullName>
    </submittedName>
</protein>
<dbReference type="InterPro" id="IPR013785">
    <property type="entry name" value="Aldolase_TIM"/>
</dbReference>
<dbReference type="SUPFAM" id="SSF51569">
    <property type="entry name" value="Aldolase"/>
    <property type="match status" value="1"/>
</dbReference>
<evidence type="ECO:0000259" key="1">
    <source>
        <dbReference type="PROSITE" id="PS50844"/>
    </source>
</evidence>
<feature type="domain" description="AFP-like" evidence="1">
    <location>
        <begin position="295"/>
        <end position="351"/>
    </location>
</feature>
<dbReference type="CDD" id="cd11615">
    <property type="entry name" value="SAF_NeuB_like"/>
    <property type="match status" value="1"/>
</dbReference>
<sequence length="351" mass="39427">MSNSFDINGRKIGDNYPTYIVAEIGANHNGDVNLAKRMIEVAVECGVDAVKFQTYTAEELVSDEDRVLTWGPKDRQKSETIGKMFNRIALPREAHKEVFEYANRLGIMAFSTPFSIKGVEFLNKLQVPCFKVAASDVDYLDMLREIGKTKKPVMLSLGKCTLGESDLAVETLIQSGCEKIVIMHCVAQYPSPINEMNLKVIEGLKSIYPEFIIGFSDHSMGITADLGAVALGAKVIEKHFTLDKNMEGPDHWFSMDPKDMKSLVREVRNLEAAMGHPRKRVLKCEEQGRKNSIRSLVVNRDIMKGEVIKKEDLVALRPGYGIKPYDKEKIIGLKINKELKSGTVLTWDHFK</sequence>
<name>A0A7Y3XYY8_CLOCO</name>
<dbReference type="SMART" id="SM00858">
    <property type="entry name" value="SAF"/>
    <property type="match status" value="1"/>
</dbReference>
<dbReference type="Pfam" id="PF03102">
    <property type="entry name" value="NeuB"/>
    <property type="match status" value="1"/>
</dbReference>